<organism evidence="1">
    <name type="scientific">Tanacetum cinerariifolium</name>
    <name type="common">Dalmatian daisy</name>
    <name type="synonym">Chrysanthemum cinerariifolium</name>
    <dbReference type="NCBI Taxonomy" id="118510"/>
    <lineage>
        <taxon>Eukaryota</taxon>
        <taxon>Viridiplantae</taxon>
        <taxon>Streptophyta</taxon>
        <taxon>Embryophyta</taxon>
        <taxon>Tracheophyta</taxon>
        <taxon>Spermatophyta</taxon>
        <taxon>Magnoliopsida</taxon>
        <taxon>eudicotyledons</taxon>
        <taxon>Gunneridae</taxon>
        <taxon>Pentapetalae</taxon>
        <taxon>asterids</taxon>
        <taxon>campanulids</taxon>
        <taxon>Asterales</taxon>
        <taxon>Asteraceae</taxon>
        <taxon>Asteroideae</taxon>
        <taxon>Anthemideae</taxon>
        <taxon>Anthemidinae</taxon>
        <taxon>Tanacetum</taxon>
    </lineage>
</organism>
<feature type="non-terminal residue" evidence="1">
    <location>
        <position position="1"/>
    </location>
</feature>
<comment type="caution">
    <text evidence="1">The sequence shown here is derived from an EMBL/GenBank/DDBJ whole genome shotgun (WGS) entry which is preliminary data.</text>
</comment>
<reference evidence="1" key="1">
    <citation type="journal article" date="2019" name="Sci. Rep.">
        <title>Draft genome of Tanacetum cinerariifolium, the natural source of mosquito coil.</title>
        <authorList>
            <person name="Yamashiro T."/>
            <person name="Shiraishi A."/>
            <person name="Satake H."/>
            <person name="Nakayama K."/>
        </authorList>
    </citation>
    <scope>NUCLEOTIDE SEQUENCE</scope>
</reference>
<dbReference type="EMBL" id="BKCJ010413600">
    <property type="protein sequence ID" value="GFA37726.1"/>
    <property type="molecule type" value="Genomic_DNA"/>
</dbReference>
<proteinExistence type="predicted"/>
<gene>
    <name evidence="1" type="ORF">Tci_609698</name>
</gene>
<protein>
    <submittedName>
        <fullName evidence="1">Uncharacterized protein</fullName>
    </submittedName>
</protein>
<accession>A0A699JKF0</accession>
<sequence>SRIKALVIEGGKPRQRLEEEEGGDDWKNGGNLKSKMIEELSVNDVGYLTFKLSWNGWQRRTLTKKSMDAVRTNFIERRKVISSKNKATPLFAVKREELNNVYDDVRALVCNSRARRIIDSICQPCTPARARMLGILLKHLLNVLVRGLNHRNEGVMKMINGCNCTFRWRA</sequence>
<name>A0A699JKF0_TANCI</name>
<dbReference type="AlphaFoldDB" id="A0A699JKF0"/>
<evidence type="ECO:0000313" key="1">
    <source>
        <dbReference type="EMBL" id="GFA37726.1"/>
    </source>
</evidence>